<dbReference type="Proteomes" id="UP000226525">
    <property type="component" value="Unassembled WGS sequence"/>
</dbReference>
<evidence type="ECO:0000313" key="1">
    <source>
        <dbReference type="EMBL" id="MAH63319.1"/>
    </source>
</evidence>
<organism evidence="1 2">
    <name type="scientific">SAR324 cluster bacterium</name>
    <dbReference type="NCBI Taxonomy" id="2024889"/>
    <lineage>
        <taxon>Bacteria</taxon>
        <taxon>Deltaproteobacteria</taxon>
        <taxon>SAR324 cluster</taxon>
    </lineage>
</organism>
<dbReference type="EMBL" id="NZEX01000088">
    <property type="protein sequence ID" value="MAH63319.1"/>
    <property type="molecule type" value="Genomic_DNA"/>
</dbReference>
<dbReference type="AlphaFoldDB" id="A0A2D6YJH5"/>
<comment type="caution">
    <text evidence="1">The sequence shown here is derived from an EMBL/GenBank/DDBJ whole genome shotgun (WGS) entry which is preliminary data.</text>
</comment>
<sequence length="92" mass="10825">MSLSQPLNPTKKSETHPMSFRFRDWENIKVHLIFSAGRLSPELFDLLLRCLGHRKEEPQICLLFWLATYNPTLFHLILGVRRLLLSPLQLIK</sequence>
<accession>A0A2D6YJH5</accession>
<reference evidence="2" key="1">
    <citation type="submission" date="2017-09" db="EMBL/GenBank/DDBJ databases">
        <title>The Reconstruction of 2,631 Draft Metagenome-Assembled Genomes from the Global Oceans.</title>
        <authorList>
            <person name="Tully B.J."/>
            <person name="Graham E.D."/>
            <person name="Heidelberg J.F."/>
        </authorList>
    </citation>
    <scope>NUCLEOTIDE SEQUENCE [LARGE SCALE GENOMIC DNA]</scope>
</reference>
<name>A0A2D6YJH5_9DELT</name>
<proteinExistence type="predicted"/>
<evidence type="ECO:0000313" key="2">
    <source>
        <dbReference type="Proteomes" id="UP000226525"/>
    </source>
</evidence>
<gene>
    <name evidence="1" type="ORF">CMN54_07725</name>
</gene>
<protein>
    <submittedName>
        <fullName evidence="1">Uncharacterized protein</fullName>
    </submittedName>
</protein>